<dbReference type="EMBL" id="CDSF01000079">
    <property type="protein sequence ID" value="CEO97661.1"/>
    <property type="molecule type" value="Genomic_DNA"/>
</dbReference>
<evidence type="ECO:0000256" key="8">
    <source>
        <dbReference type="ARBA" id="ARBA00023136"/>
    </source>
</evidence>
<dbReference type="Proteomes" id="UP000039324">
    <property type="component" value="Unassembled WGS sequence"/>
</dbReference>
<dbReference type="STRING" id="37360.A0A0G4IRE5"/>
<keyword evidence="8 9" id="KW-0472">Membrane</keyword>
<organism evidence="11 13">
    <name type="scientific">Plasmodiophora brassicae</name>
    <name type="common">Clubroot disease agent</name>
    <dbReference type="NCBI Taxonomy" id="37360"/>
    <lineage>
        <taxon>Eukaryota</taxon>
        <taxon>Sar</taxon>
        <taxon>Rhizaria</taxon>
        <taxon>Endomyxa</taxon>
        <taxon>Phytomyxea</taxon>
        <taxon>Plasmodiophorida</taxon>
        <taxon>Plasmodiophoridae</taxon>
        <taxon>Plasmodiophora</taxon>
    </lineage>
</organism>
<evidence type="ECO:0000256" key="1">
    <source>
        <dbReference type="ARBA" id="ARBA00004225"/>
    </source>
</evidence>
<reference evidence="11 13" key="1">
    <citation type="submission" date="2015-02" db="EMBL/GenBank/DDBJ databases">
        <authorList>
            <person name="Chooi Y.-H."/>
        </authorList>
    </citation>
    <scope>NUCLEOTIDE SEQUENCE [LARGE SCALE GENOMIC DNA]</scope>
    <source>
        <strain evidence="11">E3</strain>
    </source>
</reference>
<dbReference type="GO" id="GO:0031966">
    <property type="term" value="C:mitochondrial membrane"/>
    <property type="evidence" value="ECO:0007669"/>
    <property type="project" value="UniProtKB-SubCell"/>
</dbReference>
<dbReference type="InterPro" id="IPR018108">
    <property type="entry name" value="MCP_transmembrane"/>
</dbReference>
<dbReference type="Gene3D" id="1.50.40.10">
    <property type="entry name" value="Mitochondrial carrier domain"/>
    <property type="match status" value="1"/>
</dbReference>
<dbReference type="OMA" id="WRPMRGM"/>
<comment type="subcellular location">
    <subcellularLocation>
        <location evidence="1">Mitochondrion membrane</location>
        <topology evidence="1">Multi-pass membrane protein</topology>
    </subcellularLocation>
</comment>
<dbReference type="PANTHER" id="PTHR45758">
    <property type="entry name" value="MITOFERRIN-1-RELATED"/>
    <property type="match status" value="1"/>
</dbReference>
<protein>
    <recommendedName>
        <fullName evidence="15">Mitochondrial carrier protein</fullName>
    </recommendedName>
</protein>
<name>A0A0G4IRE5_PLABS</name>
<gene>
    <name evidence="11" type="ORF">PBRA_001007</name>
    <name evidence="12" type="ORF">PLBR_LOCUS5172</name>
</gene>
<evidence type="ECO:0000313" key="11">
    <source>
        <dbReference type="EMBL" id="CEO97661.1"/>
    </source>
</evidence>
<evidence type="ECO:0000256" key="4">
    <source>
        <dbReference type="ARBA" id="ARBA00022692"/>
    </source>
</evidence>
<evidence type="ECO:0000256" key="3">
    <source>
        <dbReference type="ARBA" id="ARBA00022448"/>
    </source>
</evidence>
<feature type="repeat" description="Solcar" evidence="9">
    <location>
        <begin position="200"/>
        <end position="283"/>
    </location>
</feature>
<evidence type="ECO:0000313" key="14">
    <source>
        <dbReference type="Proteomes" id="UP000290189"/>
    </source>
</evidence>
<evidence type="ECO:0000256" key="6">
    <source>
        <dbReference type="ARBA" id="ARBA00022989"/>
    </source>
</evidence>
<reference evidence="12 14" key="2">
    <citation type="submission" date="2018-03" db="EMBL/GenBank/DDBJ databases">
        <authorList>
            <person name="Fogelqvist J."/>
        </authorList>
    </citation>
    <scope>NUCLEOTIDE SEQUENCE [LARGE SCALE GENOMIC DNA]</scope>
</reference>
<proteinExistence type="inferred from homology"/>
<dbReference type="PANTHER" id="PTHR45758:SF4">
    <property type="entry name" value="MITOFERRIN-1"/>
    <property type="match status" value="1"/>
</dbReference>
<keyword evidence="6" id="KW-1133">Transmembrane helix</keyword>
<evidence type="ECO:0000256" key="9">
    <source>
        <dbReference type="PROSITE-ProRule" id="PRU00282"/>
    </source>
</evidence>
<dbReference type="Pfam" id="PF00153">
    <property type="entry name" value="Mito_carr"/>
    <property type="match status" value="3"/>
</dbReference>
<evidence type="ECO:0000256" key="7">
    <source>
        <dbReference type="ARBA" id="ARBA00023128"/>
    </source>
</evidence>
<accession>A0A0G4IRE5</accession>
<evidence type="ECO:0000256" key="5">
    <source>
        <dbReference type="ARBA" id="ARBA00022737"/>
    </source>
</evidence>
<keyword evidence="3 10" id="KW-0813">Transport</keyword>
<feature type="repeat" description="Solcar" evidence="9">
    <location>
        <begin position="108"/>
        <end position="192"/>
    </location>
</feature>
<keyword evidence="4 9" id="KW-0812">Transmembrane</keyword>
<evidence type="ECO:0000313" key="12">
    <source>
        <dbReference type="EMBL" id="SPQ97957.1"/>
    </source>
</evidence>
<evidence type="ECO:0008006" key="15">
    <source>
        <dbReference type="Google" id="ProtNLM"/>
    </source>
</evidence>
<keyword evidence="7 12" id="KW-0496">Mitochondrion</keyword>
<evidence type="ECO:0000313" key="13">
    <source>
        <dbReference type="Proteomes" id="UP000039324"/>
    </source>
</evidence>
<dbReference type="SUPFAM" id="SSF103506">
    <property type="entry name" value="Mitochondrial carrier"/>
    <property type="match status" value="1"/>
</dbReference>
<dbReference type="EMBL" id="OVEO01000008">
    <property type="protein sequence ID" value="SPQ97957.1"/>
    <property type="molecule type" value="Genomic_DNA"/>
</dbReference>
<feature type="repeat" description="Solcar" evidence="9">
    <location>
        <begin position="12"/>
        <end position="100"/>
    </location>
</feature>
<dbReference type="PRINTS" id="PR00926">
    <property type="entry name" value="MITOCARRIER"/>
</dbReference>
<evidence type="ECO:0000256" key="10">
    <source>
        <dbReference type="RuleBase" id="RU000488"/>
    </source>
</evidence>
<dbReference type="InterPro" id="IPR002067">
    <property type="entry name" value="MCP"/>
</dbReference>
<comment type="similarity">
    <text evidence="2 10">Belongs to the mitochondrial carrier (TC 2.A.29) family.</text>
</comment>
<keyword evidence="13" id="KW-1185">Reference proteome</keyword>
<dbReference type="AlphaFoldDB" id="A0A0G4IRE5"/>
<sequence length="285" mass="30839">MADHDLEAFEHMGYAQAMLAGAAAGISEHLFMFPVDTVKTRLQVIGVPGMPIYRGVLHAFNSIVRREGIAHLYKGLPAILLGAVPSHAAYFATYEFVKDHIGGRAPGHHPLINGFAGACAVMAHDAIVTPLDVVKQRMQVYKSQHNTIVSCVRSIVRQEGAGVLFASYPVTVAMNVPFMAVHFATYESVKLHLTDHMHCPSITSHLMAGAAAGALGGFVSTPFDVVKTRIQVNGDTSGLRHVLATIAEREGYRALFQGAIARCMYFTPSAAICWTTYEAFKAWLA</sequence>
<geneLocation type="mitochondrion" evidence="12"/>
<keyword evidence="5" id="KW-0677">Repeat</keyword>
<dbReference type="OrthoDB" id="276989at2759"/>
<evidence type="ECO:0000256" key="2">
    <source>
        <dbReference type="ARBA" id="ARBA00006375"/>
    </source>
</evidence>
<dbReference type="GO" id="GO:0048250">
    <property type="term" value="P:iron import into the mitochondrion"/>
    <property type="evidence" value="ECO:0007669"/>
    <property type="project" value="TreeGrafter"/>
</dbReference>
<dbReference type="PROSITE" id="PS50920">
    <property type="entry name" value="SOLCAR"/>
    <property type="match status" value="3"/>
</dbReference>
<dbReference type="Proteomes" id="UP000290189">
    <property type="component" value="Unassembled WGS sequence"/>
</dbReference>
<dbReference type="InterPro" id="IPR023395">
    <property type="entry name" value="MCP_dom_sf"/>
</dbReference>
<dbReference type="GO" id="GO:0015093">
    <property type="term" value="F:ferrous iron transmembrane transporter activity"/>
    <property type="evidence" value="ECO:0007669"/>
    <property type="project" value="TreeGrafter"/>
</dbReference>